<dbReference type="PATRIC" id="fig|742737.3.peg.4568"/>
<keyword evidence="1" id="KW-1133">Transmembrane helix</keyword>
<keyword evidence="1" id="KW-0472">Membrane</keyword>
<feature type="transmembrane region" description="Helical" evidence="1">
    <location>
        <begin position="12"/>
        <end position="34"/>
    </location>
</feature>
<dbReference type="InterPro" id="IPR046555">
    <property type="entry name" value="DUF6709"/>
</dbReference>
<evidence type="ECO:0000256" key="1">
    <source>
        <dbReference type="SAM" id="Phobius"/>
    </source>
</evidence>
<evidence type="ECO:0000313" key="3">
    <source>
        <dbReference type="Proteomes" id="UP000005384"/>
    </source>
</evidence>
<sequence>MKRLFRVFGRDVLVLLFFGGVIIYTSFPNFVISLKPAVSFVDMLEGVKVEAGDRVAGNVQYCFDYFASQSSYTRYKDGSRSGDRKSGNYYLIPAGDEGFIGLKSREADTAALNKLTKESFEYLAGGAEPTTVIFMQGAVHPLEAELTGYYNEYLESLGFTEEEIKAMGAPLVIEYTSFRAAQVIFGIGIVLILLAIWILVRRYKRDLNGSGLPKAEDLPEL</sequence>
<gene>
    <name evidence="2" type="ORF">HMPREF9473_04581</name>
</gene>
<organism evidence="2 3">
    <name type="scientific">Hungatella hathewayi WAL-18680</name>
    <dbReference type="NCBI Taxonomy" id="742737"/>
    <lineage>
        <taxon>Bacteria</taxon>
        <taxon>Bacillati</taxon>
        <taxon>Bacillota</taxon>
        <taxon>Clostridia</taxon>
        <taxon>Lachnospirales</taxon>
        <taxon>Lachnospiraceae</taxon>
        <taxon>Hungatella</taxon>
    </lineage>
</organism>
<dbReference type="Proteomes" id="UP000005384">
    <property type="component" value="Unassembled WGS sequence"/>
</dbReference>
<dbReference type="AlphaFoldDB" id="G5IM53"/>
<comment type="caution">
    <text evidence="2">The sequence shown here is derived from an EMBL/GenBank/DDBJ whole genome shotgun (WGS) entry which is preliminary data.</text>
</comment>
<accession>G5IM53</accession>
<dbReference type="OrthoDB" id="1955552at2"/>
<dbReference type="EMBL" id="ADLN01000120">
    <property type="protein sequence ID" value="EHI57472.1"/>
    <property type="molecule type" value="Genomic_DNA"/>
</dbReference>
<name>G5IM53_9FIRM</name>
<keyword evidence="3" id="KW-1185">Reference proteome</keyword>
<feature type="transmembrane region" description="Helical" evidence="1">
    <location>
        <begin position="180"/>
        <end position="200"/>
    </location>
</feature>
<dbReference type="RefSeq" id="WP_006782569.1">
    <property type="nucleotide sequence ID" value="NZ_CP040506.1"/>
</dbReference>
<evidence type="ECO:0000313" key="2">
    <source>
        <dbReference type="EMBL" id="EHI57472.1"/>
    </source>
</evidence>
<reference evidence="2 3" key="1">
    <citation type="submission" date="2011-08" db="EMBL/GenBank/DDBJ databases">
        <title>The Genome Sequence of Clostridium hathewayi WAL-18680.</title>
        <authorList>
            <consortium name="The Broad Institute Genome Sequencing Platform"/>
            <person name="Earl A."/>
            <person name="Ward D."/>
            <person name="Feldgarden M."/>
            <person name="Gevers D."/>
            <person name="Finegold S.M."/>
            <person name="Summanen P.H."/>
            <person name="Molitoris D.R."/>
            <person name="Song M."/>
            <person name="Daigneault M."/>
            <person name="Allen-Vercoe E."/>
            <person name="Young S.K."/>
            <person name="Zeng Q."/>
            <person name="Gargeya S."/>
            <person name="Fitzgerald M."/>
            <person name="Haas B."/>
            <person name="Abouelleil A."/>
            <person name="Alvarado L."/>
            <person name="Arachchi H.M."/>
            <person name="Berlin A."/>
            <person name="Brown A."/>
            <person name="Chapman S.B."/>
            <person name="Chen Z."/>
            <person name="Dunbar C."/>
            <person name="Freedman E."/>
            <person name="Gearin G."/>
            <person name="Gellesch M."/>
            <person name="Goldberg J."/>
            <person name="Griggs A."/>
            <person name="Gujja S."/>
            <person name="Heiman D."/>
            <person name="Howarth C."/>
            <person name="Larson L."/>
            <person name="Lui A."/>
            <person name="MacDonald P.J.P."/>
            <person name="Montmayeur A."/>
            <person name="Murphy C."/>
            <person name="Neiman D."/>
            <person name="Pearson M."/>
            <person name="Priest M."/>
            <person name="Roberts A."/>
            <person name="Saif S."/>
            <person name="Shea T."/>
            <person name="Shenoy N."/>
            <person name="Sisk P."/>
            <person name="Stolte C."/>
            <person name="Sykes S."/>
            <person name="Wortman J."/>
            <person name="Nusbaum C."/>
            <person name="Birren B."/>
        </authorList>
    </citation>
    <scope>NUCLEOTIDE SEQUENCE [LARGE SCALE GENOMIC DNA]</scope>
    <source>
        <strain evidence="2 3">WAL-18680</strain>
    </source>
</reference>
<proteinExistence type="predicted"/>
<protein>
    <submittedName>
        <fullName evidence="2">Uncharacterized protein</fullName>
    </submittedName>
</protein>
<dbReference type="Pfam" id="PF20456">
    <property type="entry name" value="DUF6709"/>
    <property type="match status" value="1"/>
</dbReference>
<keyword evidence="1" id="KW-0812">Transmembrane</keyword>
<dbReference type="HOGENOM" id="CLU_1249225_0_0_9"/>